<comment type="caution">
    <text evidence="1">The sequence shown here is derived from an EMBL/GenBank/DDBJ whole genome shotgun (WGS) entry which is preliminary data.</text>
</comment>
<dbReference type="EMBL" id="JACVVK020000269">
    <property type="protein sequence ID" value="KAK7481025.1"/>
    <property type="molecule type" value="Genomic_DNA"/>
</dbReference>
<reference evidence="1 2" key="1">
    <citation type="journal article" date="2023" name="Sci. Data">
        <title>Genome assembly of the Korean intertidal mud-creeper Batillaria attramentaria.</title>
        <authorList>
            <person name="Patra A.K."/>
            <person name="Ho P.T."/>
            <person name="Jun S."/>
            <person name="Lee S.J."/>
            <person name="Kim Y."/>
            <person name="Won Y.J."/>
        </authorList>
    </citation>
    <scope>NUCLEOTIDE SEQUENCE [LARGE SCALE GENOMIC DNA]</scope>
    <source>
        <strain evidence="1">Wonlab-2016</strain>
    </source>
</reference>
<evidence type="ECO:0000313" key="1">
    <source>
        <dbReference type="EMBL" id="KAK7481025.1"/>
    </source>
</evidence>
<accession>A0ABD0K0X4</accession>
<sequence length="70" mass="7674">MCIVHVAIRDVKKRGLAGVAKAQEKKKNMTSRGRRKLMITHCVNTAADEAAPIQCAPECSAILLPCQREN</sequence>
<proteinExistence type="predicted"/>
<protein>
    <submittedName>
        <fullName evidence="1">Uncharacterized protein</fullName>
    </submittedName>
</protein>
<evidence type="ECO:0000313" key="2">
    <source>
        <dbReference type="Proteomes" id="UP001519460"/>
    </source>
</evidence>
<keyword evidence="2" id="KW-1185">Reference proteome</keyword>
<dbReference type="Proteomes" id="UP001519460">
    <property type="component" value="Unassembled WGS sequence"/>
</dbReference>
<organism evidence="1 2">
    <name type="scientific">Batillaria attramentaria</name>
    <dbReference type="NCBI Taxonomy" id="370345"/>
    <lineage>
        <taxon>Eukaryota</taxon>
        <taxon>Metazoa</taxon>
        <taxon>Spiralia</taxon>
        <taxon>Lophotrochozoa</taxon>
        <taxon>Mollusca</taxon>
        <taxon>Gastropoda</taxon>
        <taxon>Caenogastropoda</taxon>
        <taxon>Sorbeoconcha</taxon>
        <taxon>Cerithioidea</taxon>
        <taxon>Batillariidae</taxon>
        <taxon>Batillaria</taxon>
    </lineage>
</organism>
<gene>
    <name evidence="1" type="ORF">BaRGS_00027744</name>
</gene>
<dbReference type="AlphaFoldDB" id="A0ABD0K0X4"/>
<name>A0ABD0K0X4_9CAEN</name>